<dbReference type="EMBL" id="MU001676">
    <property type="protein sequence ID" value="KAF2458955.1"/>
    <property type="molecule type" value="Genomic_DNA"/>
</dbReference>
<accession>A0A6A6P4M4</accession>
<name>A0A6A6P4M4_9PEZI</name>
<evidence type="ECO:0000313" key="2">
    <source>
        <dbReference type="Proteomes" id="UP000799766"/>
    </source>
</evidence>
<evidence type="ECO:0000313" key="1">
    <source>
        <dbReference type="EMBL" id="KAF2458955.1"/>
    </source>
</evidence>
<dbReference type="OrthoDB" id="4966402at2759"/>
<organism evidence="1 2">
    <name type="scientific">Lineolata rhizophorae</name>
    <dbReference type="NCBI Taxonomy" id="578093"/>
    <lineage>
        <taxon>Eukaryota</taxon>
        <taxon>Fungi</taxon>
        <taxon>Dikarya</taxon>
        <taxon>Ascomycota</taxon>
        <taxon>Pezizomycotina</taxon>
        <taxon>Dothideomycetes</taxon>
        <taxon>Dothideomycetes incertae sedis</taxon>
        <taxon>Lineolatales</taxon>
        <taxon>Lineolataceae</taxon>
        <taxon>Lineolata</taxon>
    </lineage>
</organism>
<proteinExistence type="predicted"/>
<gene>
    <name evidence="1" type="ORF">BDY21DRAFT_197898</name>
</gene>
<dbReference type="AlphaFoldDB" id="A0A6A6P4M4"/>
<sequence length="71" mass="8499">MCELEHMHWVCGHEGDRIIKYCHFARNDPKHYCGGVQVRKREMWHQYECPSCASWRAFYQQQAQQAGQQGQ</sequence>
<reference evidence="1" key="1">
    <citation type="journal article" date="2020" name="Stud. Mycol.">
        <title>101 Dothideomycetes genomes: a test case for predicting lifestyles and emergence of pathogens.</title>
        <authorList>
            <person name="Haridas S."/>
            <person name="Albert R."/>
            <person name="Binder M."/>
            <person name="Bloem J."/>
            <person name="Labutti K."/>
            <person name="Salamov A."/>
            <person name="Andreopoulos B."/>
            <person name="Baker S."/>
            <person name="Barry K."/>
            <person name="Bills G."/>
            <person name="Bluhm B."/>
            <person name="Cannon C."/>
            <person name="Castanera R."/>
            <person name="Culley D."/>
            <person name="Daum C."/>
            <person name="Ezra D."/>
            <person name="Gonzalez J."/>
            <person name="Henrissat B."/>
            <person name="Kuo A."/>
            <person name="Liang C."/>
            <person name="Lipzen A."/>
            <person name="Lutzoni F."/>
            <person name="Magnuson J."/>
            <person name="Mondo S."/>
            <person name="Nolan M."/>
            <person name="Ohm R."/>
            <person name="Pangilinan J."/>
            <person name="Park H.-J."/>
            <person name="Ramirez L."/>
            <person name="Alfaro M."/>
            <person name="Sun H."/>
            <person name="Tritt A."/>
            <person name="Yoshinaga Y."/>
            <person name="Zwiers L.-H."/>
            <person name="Turgeon B."/>
            <person name="Goodwin S."/>
            <person name="Spatafora J."/>
            <person name="Crous P."/>
            <person name="Grigoriev I."/>
        </authorList>
    </citation>
    <scope>NUCLEOTIDE SEQUENCE</scope>
    <source>
        <strain evidence="1">ATCC 16933</strain>
    </source>
</reference>
<dbReference type="Proteomes" id="UP000799766">
    <property type="component" value="Unassembled WGS sequence"/>
</dbReference>
<keyword evidence="2" id="KW-1185">Reference proteome</keyword>
<protein>
    <submittedName>
        <fullName evidence="1">Uncharacterized protein</fullName>
    </submittedName>
</protein>